<feature type="domain" description="Dienelactone hydrolase" evidence="1">
    <location>
        <begin position="98"/>
        <end position="300"/>
    </location>
</feature>
<proteinExistence type="predicted"/>
<evidence type="ECO:0000313" key="2">
    <source>
        <dbReference type="EMBL" id="ADV83762.1"/>
    </source>
</evidence>
<dbReference type="HOGENOM" id="CLU_054590_7_2_0"/>
<dbReference type="OrthoDB" id="9771666at2"/>
<evidence type="ECO:0000259" key="1">
    <source>
        <dbReference type="Pfam" id="PF01738"/>
    </source>
</evidence>
<dbReference type="InterPro" id="IPR029058">
    <property type="entry name" value="AB_hydrolase_fold"/>
</dbReference>
<gene>
    <name evidence="2" type="ordered locus">AciPR4_3002</name>
</gene>
<dbReference type="eggNOG" id="COG0412">
    <property type="taxonomic scope" value="Bacteria"/>
</dbReference>
<dbReference type="InterPro" id="IPR002925">
    <property type="entry name" value="Dienelactn_hydro"/>
</dbReference>
<dbReference type="RefSeq" id="WP_013569493.1">
    <property type="nucleotide sequence ID" value="NC_014963.1"/>
</dbReference>
<dbReference type="KEGG" id="tsa:AciPR4_3002"/>
<dbReference type="SUPFAM" id="SSF53474">
    <property type="entry name" value="alpha/beta-Hydrolases"/>
    <property type="match status" value="1"/>
</dbReference>
<dbReference type="InterPro" id="IPR051049">
    <property type="entry name" value="Dienelactone_hydrolase-like"/>
</dbReference>
<dbReference type="AlphaFoldDB" id="E8V575"/>
<dbReference type="GO" id="GO:0008806">
    <property type="term" value="F:carboxymethylenebutenolidase activity"/>
    <property type="evidence" value="ECO:0007669"/>
    <property type="project" value="UniProtKB-EC"/>
</dbReference>
<protein>
    <submittedName>
        <fullName evidence="2">Carboxymethylenebutenolidase</fullName>
        <ecNumber evidence="2">3.1.1.45</ecNumber>
    </submittedName>
</protein>
<keyword evidence="3" id="KW-1185">Reference proteome</keyword>
<evidence type="ECO:0000313" key="3">
    <source>
        <dbReference type="Proteomes" id="UP000006844"/>
    </source>
</evidence>
<dbReference type="EMBL" id="CP002467">
    <property type="protein sequence ID" value="ADV83762.1"/>
    <property type="molecule type" value="Genomic_DNA"/>
</dbReference>
<reference evidence="2 3" key="1">
    <citation type="journal article" date="2012" name="Stand. Genomic Sci.">
        <title>Complete genome sequence of Terriglobus saanensis type strain SP1PR4(T), an Acidobacteria from tundra soil.</title>
        <authorList>
            <person name="Rawat S.R."/>
            <person name="Mannisto M.K."/>
            <person name="Starovoytov V."/>
            <person name="Goodwin L."/>
            <person name="Nolan M."/>
            <person name="Hauser L."/>
            <person name="Land M."/>
            <person name="Davenport K.W."/>
            <person name="Woyke T."/>
            <person name="Haggblom M.M."/>
        </authorList>
    </citation>
    <scope>NUCLEOTIDE SEQUENCE</scope>
    <source>
        <strain evidence="3">ATCC BAA-1853 / DSM 23119 / SP1PR4</strain>
    </source>
</reference>
<organism evidence="2 3">
    <name type="scientific">Terriglobus saanensis (strain ATCC BAA-1853 / DSM 23119 / SP1PR4)</name>
    <dbReference type="NCBI Taxonomy" id="401053"/>
    <lineage>
        <taxon>Bacteria</taxon>
        <taxon>Pseudomonadati</taxon>
        <taxon>Acidobacteriota</taxon>
        <taxon>Terriglobia</taxon>
        <taxon>Terriglobales</taxon>
        <taxon>Acidobacteriaceae</taxon>
        <taxon>Terriglobus</taxon>
    </lineage>
</organism>
<dbReference type="Gene3D" id="3.40.50.1820">
    <property type="entry name" value="alpha/beta hydrolase"/>
    <property type="match status" value="1"/>
</dbReference>
<accession>E8V575</accession>
<name>E8V575_TERSS</name>
<dbReference type="Proteomes" id="UP000006844">
    <property type="component" value="Chromosome"/>
</dbReference>
<dbReference type="EC" id="3.1.1.45" evidence="2"/>
<dbReference type="STRING" id="401053.AciPR4_3002"/>
<dbReference type="Pfam" id="PF01738">
    <property type="entry name" value="DLH"/>
    <property type="match status" value="1"/>
</dbReference>
<dbReference type="PANTHER" id="PTHR46623:SF6">
    <property type="entry name" value="ALPHA_BETA-HYDROLASES SUPERFAMILY PROTEIN"/>
    <property type="match status" value="1"/>
</dbReference>
<dbReference type="PANTHER" id="PTHR46623">
    <property type="entry name" value="CARBOXYMETHYLENEBUTENOLIDASE-RELATED"/>
    <property type="match status" value="1"/>
</dbReference>
<sequence length="303" mass="32497">MEPARPKLPLEAIELYNQFIHGGMSRRAFMNGIQRLAVGGVAASAMVEGLMPNYALGQQVSRTDDRIKATYETVPSPKGNGSIKGYLVRPVSADTRSATSTKLPGILVVHENRGLNPHIEDIARRLALANFMAFAPDGLTSLGGFPGDDYKGGQMFAKIDRAKMTEDMVASAEWLKARPDCTGKIGVIGFCYGGSMANTLAVRLGADLSAAVPFYGGAPPASDVPKIKAAVLVHHGELDKGTAATWPAYDQALTAANIPHEGYIYPGAVHGFNCDATPERYNKAAADLAWQRTIDWFNKYVRG</sequence>
<keyword evidence="2" id="KW-0378">Hydrolase</keyword>